<reference evidence="7" key="1">
    <citation type="submission" date="2015-11" db="EMBL/GenBank/DDBJ databases">
        <title>De novo transcriptome assembly of four potential Pierce s Disease insect vectors from Arizona vineyards.</title>
        <authorList>
            <person name="Tassone E.E."/>
        </authorList>
    </citation>
    <scope>NUCLEOTIDE SEQUENCE</scope>
</reference>
<evidence type="ECO:0000256" key="4">
    <source>
        <dbReference type="ARBA" id="ARBA00022884"/>
    </source>
</evidence>
<dbReference type="InterPro" id="IPR049560">
    <property type="entry name" value="MeTrfase_RsmB-F_NOP2_cat"/>
</dbReference>
<dbReference type="InterPro" id="IPR015947">
    <property type="entry name" value="PUA-like_sf"/>
</dbReference>
<keyword evidence="4 5" id="KW-0694">RNA-binding</keyword>
<keyword evidence="1 5" id="KW-0489">Methyltransferase</keyword>
<dbReference type="SUPFAM" id="SSF88697">
    <property type="entry name" value="PUA domain-like"/>
    <property type="match status" value="1"/>
</dbReference>
<dbReference type="Pfam" id="PF01472">
    <property type="entry name" value="PUA"/>
    <property type="match status" value="1"/>
</dbReference>
<dbReference type="InterPro" id="IPR023267">
    <property type="entry name" value="RCMT"/>
</dbReference>
<evidence type="ECO:0000256" key="5">
    <source>
        <dbReference type="PROSITE-ProRule" id="PRU01023"/>
    </source>
</evidence>
<dbReference type="InterPro" id="IPR029063">
    <property type="entry name" value="SAM-dependent_MTases_sf"/>
</dbReference>
<gene>
    <name evidence="7" type="ORF">g.12180</name>
</gene>
<dbReference type="Gene3D" id="2.30.130.10">
    <property type="entry name" value="PUA domain"/>
    <property type="match status" value="1"/>
</dbReference>
<dbReference type="Gene3D" id="3.40.50.150">
    <property type="entry name" value="Vaccinia Virus protein VP39"/>
    <property type="match status" value="1"/>
</dbReference>
<dbReference type="InterPro" id="IPR001678">
    <property type="entry name" value="MeTrfase_RsmB-F_NOP2_dom"/>
</dbReference>
<evidence type="ECO:0000256" key="3">
    <source>
        <dbReference type="ARBA" id="ARBA00022691"/>
    </source>
</evidence>
<dbReference type="PROSITE" id="PS50890">
    <property type="entry name" value="PUA"/>
    <property type="match status" value="1"/>
</dbReference>
<dbReference type="PROSITE" id="PS51686">
    <property type="entry name" value="SAM_MT_RSMB_NOP"/>
    <property type="match status" value="1"/>
</dbReference>
<feature type="domain" description="SAM-dependent MTase RsmB/NOP-type" evidence="6">
    <location>
        <begin position="236"/>
        <end position="284"/>
    </location>
</feature>
<dbReference type="InterPro" id="IPR002478">
    <property type="entry name" value="PUA"/>
</dbReference>
<dbReference type="CDD" id="cd21150">
    <property type="entry name" value="PUA_NSun6-like"/>
    <property type="match status" value="1"/>
</dbReference>
<name>A0A1B6FGR1_9HEMI</name>
<dbReference type="AlphaFoldDB" id="A0A1B6FGR1"/>
<evidence type="ECO:0000259" key="6">
    <source>
        <dbReference type="PROSITE" id="PS51686"/>
    </source>
</evidence>
<keyword evidence="2 5" id="KW-0808">Transferase</keyword>
<comment type="similarity">
    <text evidence="5">Belongs to the class I-like SAM-binding methyltransferase superfamily. RsmB/NOP family.</text>
</comment>
<proteinExistence type="inferred from homology"/>
<sequence>MIDCIIKTKPNILFCDYFYNMDSTVFVNSDVLENIPKNLFCGLTCICKHNPNENCRQEWFSSAPKFTTVRVNTIITSAEKLMTIINQSITEESDKRGLKRPDVYQHAELPDCLVVAPWAGTDTQLTRYEREIIVDAACGAAVLRAANVFAPGVLGMMSSTQEGDWVSVYADSGRRCKRGLTVPFTDPGKVFVGNGIMRMSRSHLFLKDLHPKGVAVEIMLPASGVTAVEVPQPLGLLQNLPSIVCSHVVCPRPGDKVIDLCAAPGHKTTHLAALMGNTGVLVAL</sequence>
<dbReference type="GO" id="GO:0008173">
    <property type="term" value="F:RNA methyltransferase activity"/>
    <property type="evidence" value="ECO:0007669"/>
    <property type="project" value="InterPro"/>
</dbReference>
<dbReference type="PANTHER" id="PTHR22807:SF34">
    <property type="entry name" value="TRNA (CYTOSINE(72)-C(5))-METHYLTRANSFERASE NSUN6"/>
    <property type="match status" value="1"/>
</dbReference>
<dbReference type="EMBL" id="GECZ01020606">
    <property type="protein sequence ID" value="JAS49163.1"/>
    <property type="molecule type" value="Transcribed_RNA"/>
</dbReference>
<dbReference type="Pfam" id="PF01189">
    <property type="entry name" value="Methyltr_RsmB-F"/>
    <property type="match status" value="1"/>
</dbReference>
<evidence type="ECO:0000256" key="1">
    <source>
        <dbReference type="ARBA" id="ARBA00022603"/>
    </source>
</evidence>
<evidence type="ECO:0000256" key="2">
    <source>
        <dbReference type="ARBA" id="ARBA00022679"/>
    </source>
</evidence>
<keyword evidence="3 5" id="KW-0949">S-adenosyl-L-methionine</keyword>
<organism evidence="7">
    <name type="scientific">Cuerna arida</name>
    <dbReference type="NCBI Taxonomy" id="1464854"/>
    <lineage>
        <taxon>Eukaryota</taxon>
        <taxon>Metazoa</taxon>
        <taxon>Ecdysozoa</taxon>
        <taxon>Arthropoda</taxon>
        <taxon>Hexapoda</taxon>
        <taxon>Insecta</taxon>
        <taxon>Pterygota</taxon>
        <taxon>Neoptera</taxon>
        <taxon>Paraneoptera</taxon>
        <taxon>Hemiptera</taxon>
        <taxon>Auchenorrhyncha</taxon>
        <taxon>Membracoidea</taxon>
        <taxon>Cicadellidae</taxon>
        <taxon>Cicadellinae</taxon>
        <taxon>Proconiini</taxon>
        <taxon>Cuerna</taxon>
    </lineage>
</organism>
<evidence type="ECO:0000313" key="7">
    <source>
        <dbReference type="EMBL" id="JAS49163.1"/>
    </source>
</evidence>
<dbReference type="InterPro" id="IPR036974">
    <property type="entry name" value="PUA_sf"/>
</dbReference>
<dbReference type="PANTHER" id="PTHR22807">
    <property type="entry name" value="NOP2 YEAST -RELATED NOL1/NOP2/FMU SUN DOMAIN-CONTAINING"/>
    <property type="match status" value="1"/>
</dbReference>
<accession>A0A1B6FGR1</accession>
<dbReference type="GO" id="GO:0001510">
    <property type="term" value="P:RNA methylation"/>
    <property type="evidence" value="ECO:0007669"/>
    <property type="project" value="InterPro"/>
</dbReference>
<feature type="non-terminal residue" evidence="7">
    <location>
        <position position="284"/>
    </location>
</feature>
<protein>
    <recommendedName>
        <fullName evidence="6">SAM-dependent MTase RsmB/NOP-type domain-containing protein</fullName>
    </recommendedName>
</protein>
<dbReference type="SUPFAM" id="SSF53335">
    <property type="entry name" value="S-adenosyl-L-methionine-dependent methyltransferases"/>
    <property type="match status" value="1"/>
</dbReference>
<dbReference type="GO" id="GO:0003723">
    <property type="term" value="F:RNA binding"/>
    <property type="evidence" value="ECO:0007669"/>
    <property type="project" value="UniProtKB-UniRule"/>
</dbReference>
<comment type="caution">
    <text evidence="5">Lacks conserved residue(s) required for the propagation of feature annotation.</text>
</comment>